<organism evidence="2 3">
    <name type="scientific">Symbiodinium microadriaticum</name>
    <name type="common">Dinoflagellate</name>
    <name type="synonym">Zooxanthella microadriatica</name>
    <dbReference type="NCBI Taxonomy" id="2951"/>
    <lineage>
        <taxon>Eukaryota</taxon>
        <taxon>Sar</taxon>
        <taxon>Alveolata</taxon>
        <taxon>Dinophyceae</taxon>
        <taxon>Suessiales</taxon>
        <taxon>Symbiodiniaceae</taxon>
        <taxon>Symbiodinium</taxon>
    </lineage>
</organism>
<accession>A0A1Q9C4X8</accession>
<dbReference type="Proteomes" id="UP000186817">
    <property type="component" value="Unassembled WGS sequence"/>
</dbReference>
<name>A0A1Q9C4X8_SYMMI</name>
<dbReference type="AlphaFoldDB" id="A0A1Q9C4X8"/>
<feature type="coiled-coil region" evidence="1">
    <location>
        <begin position="27"/>
        <end position="142"/>
    </location>
</feature>
<dbReference type="EMBL" id="LSRX01001684">
    <property type="protein sequence ID" value="OLP77967.1"/>
    <property type="molecule type" value="Genomic_DNA"/>
</dbReference>
<gene>
    <name evidence="2" type="ORF">AK812_SmicGene41910</name>
</gene>
<evidence type="ECO:0000256" key="1">
    <source>
        <dbReference type="SAM" id="Coils"/>
    </source>
</evidence>
<comment type="caution">
    <text evidence="2">The sequence shown here is derived from an EMBL/GenBank/DDBJ whole genome shotgun (WGS) entry which is preliminary data.</text>
</comment>
<keyword evidence="1" id="KW-0175">Coiled coil</keyword>
<sequence>MQSSAAKKDGEPASVTLERSHKLSQQVVVLEAENVELQDINRSLEKANKEGQHRIQQLELECQKLRDSTVFIHQEKEGTVLQAREAVQSKQAELMIAQKKVSDAEKRLETFASENRRLNSIAEKLQAERSQLQHQILGFEASTKALHVELQQRAAAEGKSVNTCKDFSQRLEAMRLQNTQLADLAGLHHLEMAQLTQTREELRSWRQRSEDLAAELEQVRQNGAWLRDRLSASDAANGQLKAEAERWRHAEKAAAANGPRLAEAVQRESAVAQSLRERVAELEDQVIKSQRAQMALEAEREILRSQLVAAQSEAKLHADAASRLAGEKSQAEQLAKLHLAQKQEAERRRGILENDHLPKLIARQQAATSDVGELRTRISQLEAEKSLLMGQLSGSEVLVAGLRTECANANARLMQQRQHYEDPRRGVPPRERTTRTIVFRPSGTVHDLEQSFLDLAGVEQKAASAAAHFRAIQLQGKMPIIGYVQARPSSPQSPGMHFQVSVLCSGRKVWMERRGVEELQILGGWHGSAARVL</sequence>
<feature type="coiled-coil region" evidence="1">
    <location>
        <begin position="195"/>
        <end position="222"/>
    </location>
</feature>
<dbReference type="OrthoDB" id="419648at2759"/>
<evidence type="ECO:0000313" key="2">
    <source>
        <dbReference type="EMBL" id="OLP77967.1"/>
    </source>
</evidence>
<proteinExistence type="predicted"/>
<keyword evidence="3" id="KW-1185">Reference proteome</keyword>
<protein>
    <submittedName>
        <fullName evidence="2">Uncharacterized protein</fullName>
    </submittedName>
</protein>
<reference evidence="2 3" key="1">
    <citation type="submission" date="2016-02" db="EMBL/GenBank/DDBJ databases">
        <title>Genome analysis of coral dinoflagellate symbionts highlights evolutionary adaptations to a symbiotic lifestyle.</title>
        <authorList>
            <person name="Aranda M."/>
            <person name="Li Y."/>
            <person name="Liew Y.J."/>
            <person name="Baumgarten S."/>
            <person name="Simakov O."/>
            <person name="Wilson M."/>
            <person name="Piel J."/>
            <person name="Ashoor H."/>
            <person name="Bougouffa S."/>
            <person name="Bajic V.B."/>
            <person name="Ryu T."/>
            <person name="Ravasi T."/>
            <person name="Bayer T."/>
            <person name="Micklem G."/>
            <person name="Kim H."/>
            <person name="Bhak J."/>
            <person name="Lajeunesse T.C."/>
            <person name="Voolstra C.R."/>
        </authorList>
    </citation>
    <scope>NUCLEOTIDE SEQUENCE [LARGE SCALE GENOMIC DNA]</scope>
    <source>
        <strain evidence="2 3">CCMP2467</strain>
    </source>
</reference>
<feature type="coiled-coil region" evidence="1">
    <location>
        <begin position="265"/>
        <end position="384"/>
    </location>
</feature>
<evidence type="ECO:0000313" key="3">
    <source>
        <dbReference type="Proteomes" id="UP000186817"/>
    </source>
</evidence>